<evidence type="ECO:0000313" key="3">
    <source>
        <dbReference type="EMBL" id="PRT53613.1"/>
    </source>
</evidence>
<comment type="caution">
    <text evidence="3">The sequence shown here is derived from an EMBL/GenBank/DDBJ whole genome shotgun (WGS) entry which is preliminary data.</text>
</comment>
<dbReference type="InterPro" id="IPR057826">
    <property type="entry name" value="WWE_C20G8.02"/>
</dbReference>
<proteinExistence type="predicted"/>
<gene>
    <name evidence="3" type="ORF">B9G98_01233</name>
</gene>
<dbReference type="InterPro" id="IPR058055">
    <property type="entry name" value="PA-PLA1"/>
</dbReference>
<dbReference type="PROSITE" id="PS51043">
    <property type="entry name" value="DDHD"/>
    <property type="match status" value="1"/>
</dbReference>
<dbReference type="PANTHER" id="PTHR23509:SF10">
    <property type="entry name" value="LD21067P"/>
    <property type="match status" value="1"/>
</dbReference>
<dbReference type="GO" id="GO:0004620">
    <property type="term" value="F:phospholipase activity"/>
    <property type="evidence" value="ECO:0007669"/>
    <property type="project" value="TreeGrafter"/>
</dbReference>
<dbReference type="PANTHER" id="PTHR23509">
    <property type="entry name" value="PA-PL1 PHOSPHOLIPASE FAMILY"/>
    <property type="match status" value="1"/>
</dbReference>
<dbReference type="RefSeq" id="XP_024663559.1">
    <property type="nucleotide sequence ID" value="XM_024807791.1"/>
</dbReference>
<sequence>MRGIRLFSGKTRWFRSTTAPVAKPAQFRYVPKEQPGGYEPFALEDSNRLENAFVLGSKECTIQTDGLFKVNIEDRHYTSTYWEGPTFKVLRGTWFHQGTSKLTPIAEGLAEELEENYQAGKTDFVLKQGQKINLKRTGDQITGTMSHDDSWANMIKSLQLPRNYSIVRGYRNEKAKEKSTASPTIGKKKMEDNMPHPGATGTTNRPIKHLILAIHGVGQQLGIRYEFVNFVKDTNEFRDLMKQIHAKDESLKLASASETNHGIQVLPILWRHLIPNQSKNLDPQLKGLTVSQLMAKDNLLADVALDYVMYTHKEYQDTMLSATASELNRVYKTFCENNPDFAENPKVSIAGHSLGSVIANNLLRSEYKLNFEVDNVFFLGSPVGCLQFLTGKPFTKEGCRVKNMYNIFRASDPIGSRIEPLVNKATVDVKPQSLPANGMITQIKDFTEDLTALGLSITKGATVLWNQIADTKATETPEQETKTQQVDPAMDERLKRDLAAFNRHHRLDFAIPESMDISLVLAIAGHTMYFDNYDLASFIMKEILDVPVAKEPMIREESNDEDLAAS</sequence>
<dbReference type="SMART" id="SM01127">
    <property type="entry name" value="DDHD"/>
    <property type="match status" value="1"/>
</dbReference>
<accession>A0A2T0FF37</accession>
<dbReference type="Pfam" id="PF02862">
    <property type="entry name" value="DDHD"/>
    <property type="match status" value="2"/>
</dbReference>
<keyword evidence="4" id="KW-1185">Reference proteome</keyword>
<evidence type="ECO:0000313" key="4">
    <source>
        <dbReference type="Proteomes" id="UP000238350"/>
    </source>
</evidence>
<reference evidence="3 4" key="1">
    <citation type="submission" date="2017-04" db="EMBL/GenBank/DDBJ databases">
        <title>Genome sequencing of [Candida] sorbophila.</title>
        <authorList>
            <person name="Ahn J.O."/>
        </authorList>
    </citation>
    <scope>NUCLEOTIDE SEQUENCE [LARGE SCALE GENOMIC DNA]</scope>
    <source>
        <strain evidence="3 4">DS02</strain>
    </source>
</reference>
<feature type="region of interest" description="Disordered" evidence="1">
    <location>
        <begin position="175"/>
        <end position="204"/>
    </location>
</feature>
<dbReference type="STRING" id="45607.A0A2T0FF37"/>
<evidence type="ECO:0000256" key="1">
    <source>
        <dbReference type="SAM" id="MobiDB-lite"/>
    </source>
</evidence>
<dbReference type="InterPro" id="IPR029058">
    <property type="entry name" value="AB_hydrolase_fold"/>
</dbReference>
<dbReference type="InterPro" id="IPR004177">
    <property type="entry name" value="DDHD_dom"/>
</dbReference>
<dbReference type="OrthoDB" id="69269at2759"/>
<protein>
    <submittedName>
        <fullName evidence="3">Putative phospholipase C20G8.02, mitochondrial</fullName>
    </submittedName>
</protein>
<evidence type="ECO:0000259" key="2">
    <source>
        <dbReference type="PROSITE" id="PS51043"/>
    </source>
</evidence>
<dbReference type="GeneID" id="36514982"/>
<dbReference type="AlphaFoldDB" id="A0A2T0FF37"/>
<organism evidence="3 4">
    <name type="scientific">Wickerhamiella sorbophila</name>
    <dbReference type="NCBI Taxonomy" id="45607"/>
    <lineage>
        <taxon>Eukaryota</taxon>
        <taxon>Fungi</taxon>
        <taxon>Dikarya</taxon>
        <taxon>Ascomycota</taxon>
        <taxon>Saccharomycotina</taxon>
        <taxon>Dipodascomycetes</taxon>
        <taxon>Dipodascales</taxon>
        <taxon>Trichomonascaceae</taxon>
        <taxon>Wickerhamiella</taxon>
    </lineage>
</organism>
<dbReference type="Pfam" id="PF23463">
    <property type="entry name" value="WWE_2"/>
    <property type="match status" value="1"/>
</dbReference>
<dbReference type="EMBL" id="NDIQ01000001">
    <property type="protein sequence ID" value="PRT53613.1"/>
    <property type="molecule type" value="Genomic_DNA"/>
</dbReference>
<feature type="domain" description="DDHD" evidence="2">
    <location>
        <begin position="369"/>
        <end position="545"/>
    </location>
</feature>
<name>A0A2T0FF37_9ASCO</name>
<dbReference type="Proteomes" id="UP000238350">
    <property type="component" value="Unassembled WGS sequence"/>
</dbReference>
<dbReference type="GO" id="GO:0046872">
    <property type="term" value="F:metal ion binding"/>
    <property type="evidence" value="ECO:0007669"/>
    <property type="project" value="InterPro"/>
</dbReference>
<dbReference type="GO" id="GO:0005737">
    <property type="term" value="C:cytoplasm"/>
    <property type="evidence" value="ECO:0007669"/>
    <property type="project" value="TreeGrafter"/>
</dbReference>
<dbReference type="SUPFAM" id="SSF53474">
    <property type="entry name" value="alpha/beta-Hydrolases"/>
    <property type="match status" value="1"/>
</dbReference>